<keyword evidence="1 6" id="KW-0489">Methyltransferase</keyword>
<keyword evidence="2 6" id="KW-0808">Transferase</keyword>
<dbReference type="Pfam" id="PF00891">
    <property type="entry name" value="Methyltransf_2"/>
    <property type="match status" value="1"/>
</dbReference>
<name>A0A0S4J609_BODSA</name>
<accession>A0A0S4J609</accession>
<evidence type="ECO:0000313" key="7">
    <source>
        <dbReference type="Proteomes" id="UP000051952"/>
    </source>
</evidence>
<dbReference type="InterPro" id="IPR036388">
    <property type="entry name" value="WH-like_DNA-bd_sf"/>
</dbReference>
<evidence type="ECO:0000256" key="2">
    <source>
        <dbReference type="ARBA" id="ARBA00022679"/>
    </source>
</evidence>
<dbReference type="InterPro" id="IPR012967">
    <property type="entry name" value="COMT_dimerisation"/>
</dbReference>
<dbReference type="InterPro" id="IPR029063">
    <property type="entry name" value="SAM-dependent_MTases_sf"/>
</dbReference>
<dbReference type="PROSITE" id="PS51683">
    <property type="entry name" value="SAM_OMT_II"/>
    <property type="match status" value="1"/>
</dbReference>
<dbReference type="SUPFAM" id="SSF53335">
    <property type="entry name" value="S-adenosyl-L-methionine-dependent methyltransferases"/>
    <property type="match status" value="1"/>
</dbReference>
<evidence type="ECO:0000259" key="4">
    <source>
        <dbReference type="Pfam" id="PF00891"/>
    </source>
</evidence>
<dbReference type="PIRSF" id="PIRSF005739">
    <property type="entry name" value="O-mtase"/>
    <property type="match status" value="1"/>
</dbReference>
<evidence type="ECO:0000259" key="5">
    <source>
        <dbReference type="Pfam" id="PF08100"/>
    </source>
</evidence>
<dbReference type="Pfam" id="PF08100">
    <property type="entry name" value="Dimerisation"/>
    <property type="match status" value="1"/>
</dbReference>
<evidence type="ECO:0000313" key="6">
    <source>
        <dbReference type="EMBL" id="CUG84792.1"/>
    </source>
</evidence>
<reference evidence="7" key="1">
    <citation type="submission" date="2015-09" db="EMBL/GenBank/DDBJ databases">
        <authorList>
            <consortium name="Pathogen Informatics"/>
        </authorList>
    </citation>
    <scope>NUCLEOTIDE SEQUENCE [LARGE SCALE GENOMIC DNA]</scope>
    <source>
        <strain evidence="7">Lake Konstanz</strain>
    </source>
</reference>
<protein>
    <submittedName>
        <fullName evidence="6">Methyltransferase family 25, putative</fullName>
    </submittedName>
</protein>
<feature type="domain" description="O-methyltransferase dimerisation" evidence="5">
    <location>
        <begin position="44"/>
        <end position="128"/>
    </location>
</feature>
<dbReference type="VEuPathDB" id="TriTrypDB:BSAL_88960"/>
<evidence type="ECO:0000256" key="1">
    <source>
        <dbReference type="ARBA" id="ARBA00022603"/>
    </source>
</evidence>
<keyword evidence="3" id="KW-0949">S-adenosyl-L-methionine</keyword>
<dbReference type="Gene3D" id="1.10.10.10">
    <property type="entry name" value="Winged helix-like DNA-binding domain superfamily/Winged helix DNA-binding domain"/>
    <property type="match status" value="1"/>
</dbReference>
<dbReference type="GO" id="GO:0008171">
    <property type="term" value="F:O-methyltransferase activity"/>
    <property type="evidence" value="ECO:0007669"/>
    <property type="project" value="InterPro"/>
</dbReference>
<feature type="domain" description="O-methyltransferase C-terminal" evidence="4">
    <location>
        <begin position="217"/>
        <end position="382"/>
    </location>
</feature>
<keyword evidence="7" id="KW-1185">Reference proteome</keyword>
<dbReference type="Proteomes" id="UP000051952">
    <property type="component" value="Unassembled WGS sequence"/>
</dbReference>
<proteinExistence type="predicted"/>
<dbReference type="Gene3D" id="3.40.50.150">
    <property type="entry name" value="Vaccinia Virus protein VP39"/>
    <property type="match status" value="1"/>
</dbReference>
<dbReference type="GO" id="GO:0032259">
    <property type="term" value="P:methylation"/>
    <property type="evidence" value="ECO:0007669"/>
    <property type="project" value="UniProtKB-KW"/>
</dbReference>
<dbReference type="GO" id="GO:0046983">
    <property type="term" value="F:protein dimerization activity"/>
    <property type="evidence" value="ECO:0007669"/>
    <property type="project" value="InterPro"/>
</dbReference>
<organism evidence="6 7">
    <name type="scientific">Bodo saltans</name>
    <name type="common">Flagellated protozoan</name>
    <dbReference type="NCBI Taxonomy" id="75058"/>
    <lineage>
        <taxon>Eukaryota</taxon>
        <taxon>Discoba</taxon>
        <taxon>Euglenozoa</taxon>
        <taxon>Kinetoplastea</taxon>
        <taxon>Metakinetoplastina</taxon>
        <taxon>Eubodonida</taxon>
        <taxon>Bodonidae</taxon>
        <taxon>Bodo</taxon>
    </lineage>
</organism>
<gene>
    <name evidence="6" type="ORF">BSAL_88960</name>
</gene>
<dbReference type="AlphaFoldDB" id="A0A0S4J609"/>
<dbReference type="EMBL" id="CYKH01001131">
    <property type="protein sequence ID" value="CUG84792.1"/>
    <property type="molecule type" value="Genomic_DNA"/>
</dbReference>
<evidence type="ECO:0000256" key="3">
    <source>
        <dbReference type="ARBA" id="ARBA00022691"/>
    </source>
</evidence>
<dbReference type="InterPro" id="IPR016461">
    <property type="entry name" value="COMT-like"/>
</dbReference>
<dbReference type="InterPro" id="IPR001077">
    <property type="entry name" value="COMT_C"/>
</dbReference>
<sequence length="405" mass="44642">MWKSFFGGLICGLILITTPPCSTFVTHWLESWWIPAQFLRSFALVQGSHESIIVAQACELGLFDRVDDLTRCGIFTCECTATPSILVKKIEVSFQMMLSLLDALRDMGLVRVSGESYCLAAISKRFLTGDHSVCGMAIASSHREVLWRLSSLRNSGEEEFSETLSFLRPREAIESAKGEGDLWSAFAKATAVFSRNAAGRVATSLKDHALTLKDPWVFDVGCGSGEYLRAVMSTLGASAKGVYVDLPEVLKETKVLHEFWAKELRQEFLYYPASILDDSIALMLTRPQAQKIVMINNVLQHLSDKEISVSLHKIVDSVRQGCEAHTCGFIVVTELIKRSSTLWEVPEVIPITAVFDVVLKAITTRGGVRTVARLLSIVEGAGITLVSHSSLFPMPAIVLIFAVHQ</sequence>